<gene>
    <name evidence="7" type="ORF">LWI28_019356</name>
</gene>
<evidence type="ECO:0000256" key="5">
    <source>
        <dbReference type="ARBA" id="ARBA00023239"/>
    </source>
</evidence>
<keyword evidence="5" id="KW-0456">Lyase</keyword>
<evidence type="ECO:0000256" key="2">
    <source>
        <dbReference type="ARBA" id="ARBA00022840"/>
    </source>
</evidence>
<keyword evidence="3" id="KW-0521">NADP</keyword>
<evidence type="ECO:0000313" key="8">
    <source>
        <dbReference type="Proteomes" id="UP001064489"/>
    </source>
</evidence>
<feature type="domain" description="YjeF C-terminal" evidence="6">
    <location>
        <begin position="10"/>
        <end position="95"/>
    </location>
</feature>
<reference evidence="7" key="2">
    <citation type="submission" date="2023-02" db="EMBL/GenBank/DDBJ databases">
        <authorList>
            <person name="Swenson N.G."/>
            <person name="Wegrzyn J.L."/>
            <person name="Mcevoy S.L."/>
        </authorList>
    </citation>
    <scope>NUCLEOTIDE SEQUENCE</scope>
    <source>
        <strain evidence="7">91603</strain>
        <tissue evidence="7">Leaf</tissue>
    </source>
</reference>
<keyword evidence="8" id="KW-1185">Reference proteome</keyword>
<name>A0AAD5P2J8_ACENE</name>
<dbReference type="InterPro" id="IPR000631">
    <property type="entry name" value="CARKD"/>
</dbReference>
<evidence type="ECO:0000256" key="3">
    <source>
        <dbReference type="ARBA" id="ARBA00022857"/>
    </source>
</evidence>
<dbReference type="InterPro" id="IPR029056">
    <property type="entry name" value="Ribokinase-like"/>
</dbReference>
<keyword evidence="2" id="KW-0067">ATP-binding</keyword>
<dbReference type="Proteomes" id="UP001064489">
    <property type="component" value="Chromosome 1"/>
</dbReference>
<evidence type="ECO:0000256" key="1">
    <source>
        <dbReference type="ARBA" id="ARBA00022741"/>
    </source>
</evidence>
<dbReference type="PANTHER" id="PTHR12592:SF0">
    <property type="entry name" value="ATP-DEPENDENT (S)-NAD(P)H-HYDRATE DEHYDRATASE"/>
    <property type="match status" value="1"/>
</dbReference>
<dbReference type="AlphaFoldDB" id="A0AAD5P2J8"/>
<sequence length="95" mass="10196">MSGTALEDDSESILRAITPILDPNRHKVQAGKIAVIGGCRVYTGAPYFAAISALKMAADLSHLFCTKDAAPVLKGNSPELIMHPILEESYSIRKV</sequence>
<reference evidence="7" key="1">
    <citation type="journal article" date="2022" name="Plant J.">
        <title>Strategies of tolerance reflected in two North American maple genomes.</title>
        <authorList>
            <person name="McEvoy S.L."/>
            <person name="Sezen U.U."/>
            <person name="Trouern-Trend A."/>
            <person name="McMahon S.M."/>
            <person name="Schaberg P.G."/>
            <person name="Yang J."/>
            <person name="Wegrzyn J.L."/>
            <person name="Swenson N.G."/>
        </authorList>
    </citation>
    <scope>NUCLEOTIDE SEQUENCE</scope>
    <source>
        <strain evidence="7">91603</strain>
    </source>
</reference>
<dbReference type="Pfam" id="PF01256">
    <property type="entry name" value="Carb_kinase"/>
    <property type="match status" value="1"/>
</dbReference>
<evidence type="ECO:0000259" key="6">
    <source>
        <dbReference type="PROSITE" id="PS51383"/>
    </source>
</evidence>
<proteinExistence type="predicted"/>
<evidence type="ECO:0000256" key="4">
    <source>
        <dbReference type="ARBA" id="ARBA00023027"/>
    </source>
</evidence>
<keyword evidence="4" id="KW-0520">NAD</keyword>
<dbReference type="PANTHER" id="PTHR12592">
    <property type="entry name" value="ATP-DEPENDENT (S)-NAD(P)H-HYDRATE DEHYDRATASE FAMILY MEMBER"/>
    <property type="match status" value="1"/>
</dbReference>
<keyword evidence="1" id="KW-0547">Nucleotide-binding</keyword>
<dbReference type="SUPFAM" id="SSF53613">
    <property type="entry name" value="Ribokinase-like"/>
    <property type="match status" value="1"/>
</dbReference>
<dbReference type="Gene3D" id="3.40.1190.20">
    <property type="match status" value="1"/>
</dbReference>
<dbReference type="GO" id="GO:0110051">
    <property type="term" value="P:metabolite repair"/>
    <property type="evidence" value="ECO:0007669"/>
    <property type="project" value="TreeGrafter"/>
</dbReference>
<dbReference type="GO" id="GO:0047453">
    <property type="term" value="F:ATP-dependent NAD(P)H-hydrate dehydratase activity"/>
    <property type="evidence" value="ECO:0007669"/>
    <property type="project" value="TreeGrafter"/>
</dbReference>
<comment type="caution">
    <text evidence="7">The sequence shown here is derived from an EMBL/GenBank/DDBJ whole genome shotgun (WGS) entry which is preliminary data.</text>
</comment>
<protein>
    <recommendedName>
        <fullName evidence="6">YjeF C-terminal domain-containing protein</fullName>
    </recommendedName>
</protein>
<accession>A0AAD5P2J8</accession>
<dbReference type="GO" id="GO:0005524">
    <property type="term" value="F:ATP binding"/>
    <property type="evidence" value="ECO:0007669"/>
    <property type="project" value="UniProtKB-KW"/>
</dbReference>
<evidence type="ECO:0000313" key="7">
    <source>
        <dbReference type="EMBL" id="KAI9195913.1"/>
    </source>
</evidence>
<dbReference type="EMBL" id="JAJSOW010000003">
    <property type="protein sequence ID" value="KAI9195913.1"/>
    <property type="molecule type" value="Genomic_DNA"/>
</dbReference>
<organism evidence="7 8">
    <name type="scientific">Acer negundo</name>
    <name type="common">Box elder</name>
    <dbReference type="NCBI Taxonomy" id="4023"/>
    <lineage>
        <taxon>Eukaryota</taxon>
        <taxon>Viridiplantae</taxon>
        <taxon>Streptophyta</taxon>
        <taxon>Embryophyta</taxon>
        <taxon>Tracheophyta</taxon>
        <taxon>Spermatophyta</taxon>
        <taxon>Magnoliopsida</taxon>
        <taxon>eudicotyledons</taxon>
        <taxon>Gunneridae</taxon>
        <taxon>Pentapetalae</taxon>
        <taxon>rosids</taxon>
        <taxon>malvids</taxon>
        <taxon>Sapindales</taxon>
        <taxon>Sapindaceae</taxon>
        <taxon>Hippocastanoideae</taxon>
        <taxon>Acereae</taxon>
        <taxon>Acer</taxon>
    </lineage>
</organism>
<dbReference type="PROSITE" id="PS51383">
    <property type="entry name" value="YJEF_C_3"/>
    <property type="match status" value="1"/>
</dbReference>